<dbReference type="GO" id="GO:0015627">
    <property type="term" value="C:type II protein secretion system complex"/>
    <property type="evidence" value="ECO:0007669"/>
    <property type="project" value="InterPro"/>
</dbReference>
<dbReference type="SUPFAM" id="SSF54523">
    <property type="entry name" value="Pili subunits"/>
    <property type="match status" value="1"/>
</dbReference>
<comment type="subcellular location">
    <subcellularLocation>
        <location evidence="1">Membrane</location>
        <topology evidence="1">Single-pass membrane protein</topology>
    </subcellularLocation>
</comment>
<sequence>MNKKHFTLIELLVVIGIIAILSAILLPVLSGAAKKADMSKARSEIATLVNAIKQYESVYGVLPVPASTSGEELDSAATPDQFKELIYILQADTTNIHAGNQNKNSRRQKFLDIVGNEAGFYKDPWDNDYIVLLDHNYDGKITTIPEGINLTSPVVDLSFSVVVWSMGPDGKSNSTTAHKENRDNIYSFPTLWTKADGHNISR</sequence>
<feature type="transmembrane region" description="Helical" evidence="6">
    <location>
        <begin position="6"/>
        <end position="29"/>
    </location>
</feature>
<gene>
    <name evidence="7" type="ORF">J3R75_003177</name>
</gene>
<dbReference type="NCBIfam" id="TIGR02532">
    <property type="entry name" value="IV_pilin_GFxxxE"/>
    <property type="match status" value="1"/>
</dbReference>
<dbReference type="PANTHER" id="PTHR30093">
    <property type="entry name" value="GENERAL SECRETION PATHWAY PROTEIN G"/>
    <property type="match status" value="1"/>
</dbReference>
<dbReference type="InterPro" id="IPR012902">
    <property type="entry name" value="N_methyl_site"/>
</dbReference>
<keyword evidence="2" id="KW-0488">Methylation</keyword>
<dbReference type="InterPro" id="IPR000983">
    <property type="entry name" value="Bac_GSPG_pilin"/>
</dbReference>
<dbReference type="PANTHER" id="PTHR30093:SF44">
    <property type="entry name" value="TYPE II SECRETION SYSTEM CORE PROTEIN G"/>
    <property type="match status" value="1"/>
</dbReference>
<name>A0AAE4AQ01_9BACT</name>
<dbReference type="RefSeq" id="WP_370882372.1">
    <property type="nucleotide sequence ID" value="NZ_JAUSVL010000001.1"/>
</dbReference>
<dbReference type="EMBL" id="JAUSVL010000001">
    <property type="protein sequence ID" value="MDQ0291070.1"/>
    <property type="molecule type" value="Genomic_DNA"/>
</dbReference>
<dbReference type="AlphaFoldDB" id="A0AAE4AQ01"/>
<dbReference type="Proteomes" id="UP001238163">
    <property type="component" value="Unassembled WGS sequence"/>
</dbReference>
<evidence type="ECO:0000256" key="1">
    <source>
        <dbReference type="ARBA" id="ARBA00004167"/>
    </source>
</evidence>
<dbReference type="GO" id="GO:0016020">
    <property type="term" value="C:membrane"/>
    <property type="evidence" value="ECO:0007669"/>
    <property type="project" value="UniProtKB-SubCell"/>
</dbReference>
<accession>A0AAE4AQ01</accession>
<evidence type="ECO:0000256" key="5">
    <source>
        <dbReference type="ARBA" id="ARBA00023136"/>
    </source>
</evidence>
<evidence type="ECO:0000313" key="8">
    <source>
        <dbReference type="Proteomes" id="UP001238163"/>
    </source>
</evidence>
<evidence type="ECO:0000256" key="2">
    <source>
        <dbReference type="ARBA" id="ARBA00022481"/>
    </source>
</evidence>
<protein>
    <submittedName>
        <fullName evidence="7">Prepilin-type N-terminal cleavage/methylation domain-containing protein</fullName>
    </submittedName>
</protein>
<comment type="caution">
    <text evidence="7">The sequence shown here is derived from an EMBL/GenBank/DDBJ whole genome shotgun (WGS) entry which is preliminary data.</text>
</comment>
<keyword evidence="4 6" id="KW-1133">Transmembrane helix</keyword>
<evidence type="ECO:0000256" key="6">
    <source>
        <dbReference type="SAM" id="Phobius"/>
    </source>
</evidence>
<evidence type="ECO:0000313" key="7">
    <source>
        <dbReference type="EMBL" id="MDQ0291070.1"/>
    </source>
</evidence>
<proteinExistence type="predicted"/>
<evidence type="ECO:0000256" key="3">
    <source>
        <dbReference type="ARBA" id="ARBA00022692"/>
    </source>
</evidence>
<keyword evidence="5 6" id="KW-0472">Membrane</keyword>
<evidence type="ECO:0000256" key="4">
    <source>
        <dbReference type="ARBA" id="ARBA00022989"/>
    </source>
</evidence>
<reference evidence="7" key="1">
    <citation type="submission" date="2023-07" db="EMBL/GenBank/DDBJ databases">
        <title>Genomic Encyclopedia of Type Strains, Phase IV (KMG-IV): sequencing the most valuable type-strain genomes for metagenomic binning, comparative biology and taxonomic classification.</title>
        <authorList>
            <person name="Goeker M."/>
        </authorList>
    </citation>
    <scope>NUCLEOTIDE SEQUENCE</scope>
    <source>
        <strain evidence="7">DSM 24202</strain>
    </source>
</reference>
<dbReference type="GO" id="GO:0015628">
    <property type="term" value="P:protein secretion by the type II secretion system"/>
    <property type="evidence" value="ECO:0007669"/>
    <property type="project" value="InterPro"/>
</dbReference>
<dbReference type="PRINTS" id="PR00813">
    <property type="entry name" value="BCTERIALGSPG"/>
</dbReference>
<dbReference type="Gene3D" id="3.30.700.10">
    <property type="entry name" value="Glycoprotein, Type 4 Pilin"/>
    <property type="match status" value="1"/>
</dbReference>
<dbReference type="InterPro" id="IPR045584">
    <property type="entry name" value="Pilin-like"/>
</dbReference>
<keyword evidence="8" id="KW-1185">Reference proteome</keyword>
<organism evidence="7 8">
    <name type="scientific">Oligosphaera ethanolica</name>
    <dbReference type="NCBI Taxonomy" id="760260"/>
    <lineage>
        <taxon>Bacteria</taxon>
        <taxon>Pseudomonadati</taxon>
        <taxon>Lentisphaerota</taxon>
        <taxon>Oligosphaeria</taxon>
        <taxon>Oligosphaerales</taxon>
        <taxon>Oligosphaeraceae</taxon>
        <taxon>Oligosphaera</taxon>
    </lineage>
</organism>
<keyword evidence="3 6" id="KW-0812">Transmembrane</keyword>